<dbReference type="AlphaFoldDB" id="A0A2W4JLE8"/>
<accession>A0A2W4JLE8</accession>
<dbReference type="SUPFAM" id="SSF55961">
    <property type="entry name" value="Bet v1-like"/>
    <property type="match status" value="1"/>
</dbReference>
<reference evidence="1" key="1">
    <citation type="submission" date="2018-05" db="EMBL/GenBank/DDBJ databases">
        <authorList>
            <person name="Lanie J.A."/>
            <person name="Ng W.-L."/>
            <person name="Kazmierczak K.M."/>
            <person name="Andrzejewski T.M."/>
            <person name="Davidsen T.M."/>
            <person name="Wayne K.J."/>
            <person name="Tettelin H."/>
            <person name="Glass J.I."/>
            <person name="Rusch D."/>
            <person name="Podicherti R."/>
            <person name="Tsui H.-C.T."/>
            <person name="Winkler M.E."/>
        </authorList>
    </citation>
    <scope>NUCLEOTIDE SEQUENCE</scope>
    <source>
        <strain evidence="1">ZC4RG45</strain>
    </source>
</reference>
<protein>
    <submittedName>
        <fullName evidence="1">Polyketide cyclase</fullName>
    </submittedName>
</protein>
<dbReference type="EMBL" id="QGUI01000118">
    <property type="protein sequence ID" value="PZM99982.1"/>
    <property type="molecule type" value="Genomic_DNA"/>
</dbReference>
<gene>
    <name evidence="1" type="ORF">DIU77_04605</name>
</gene>
<evidence type="ECO:0000313" key="1">
    <source>
        <dbReference type="EMBL" id="PZM99982.1"/>
    </source>
</evidence>
<organism evidence="1">
    <name type="scientific">Thermocrispum agreste</name>
    <dbReference type="NCBI Taxonomy" id="37925"/>
    <lineage>
        <taxon>Bacteria</taxon>
        <taxon>Bacillati</taxon>
        <taxon>Actinomycetota</taxon>
        <taxon>Actinomycetes</taxon>
        <taxon>Pseudonocardiales</taxon>
        <taxon>Pseudonocardiaceae</taxon>
        <taxon>Thermocrispum</taxon>
    </lineage>
</organism>
<proteinExistence type="predicted"/>
<dbReference type="InterPro" id="IPR019587">
    <property type="entry name" value="Polyketide_cyclase/dehydratase"/>
</dbReference>
<dbReference type="InterPro" id="IPR023393">
    <property type="entry name" value="START-like_dom_sf"/>
</dbReference>
<dbReference type="STRING" id="1111738.GCA_000427905_02677"/>
<dbReference type="Gene3D" id="3.30.530.20">
    <property type="match status" value="1"/>
</dbReference>
<name>A0A2W4JLE8_9PSEU</name>
<comment type="caution">
    <text evidence="1">The sequence shown here is derived from an EMBL/GenBank/DDBJ whole genome shotgun (WGS) entry which is preliminary data.</text>
</comment>
<dbReference type="Pfam" id="PF10604">
    <property type="entry name" value="Polyketide_cyc2"/>
    <property type="match status" value="1"/>
</dbReference>
<sequence length="147" mass="17011">MSLHEYRFRTSWHVAAPAELVFREVTDVSGYPRWWPDVRSVLRLDDDTAEVVCRAMLPYRIVIRLHRVEEDPDAGRLCVRLTGDLDGSLRAWVREHADGTVLEIVQEVVARKPLLRWCALVARPVFRLNHAVMMNRGHRGLRAHLAP</sequence>